<dbReference type="PANTHER" id="PTHR30098">
    <property type="entry name" value="LEUCYL/PHENYLALANYL-TRNA--PROTEIN TRANSFERASE"/>
    <property type="match status" value="1"/>
</dbReference>
<organism evidence="5 6">
    <name type="scientific">Alteromonas gilva</name>
    <dbReference type="NCBI Taxonomy" id="2987522"/>
    <lineage>
        <taxon>Bacteria</taxon>
        <taxon>Pseudomonadati</taxon>
        <taxon>Pseudomonadota</taxon>
        <taxon>Gammaproteobacteria</taxon>
        <taxon>Alteromonadales</taxon>
        <taxon>Alteromonadaceae</taxon>
        <taxon>Alteromonas/Salinimonas group</taxon>
        <taxon>Alteromonas</taxon>
    </lineage>
</organism>
<comment type="catalytic activity">
    <reaction evidence="4">
        <text>L-phenylalanyl-tRNA(Phe) + an N-terminal L-alpha-aminoacyl-[protein] = an N-terminal L-phenylalanyl-L-alpha-aminoacyl-[protein] + tRNA(Phe)</text>
        <dbReference type="Rhea" id="RHEA:43632"/>
        <dbReference type="Rhea" id="RHEA-COMP:9668"/>
        <dbReference type="Rhea" id="RHEA-COMP:9699"/>
        <dbReference type="Rhea" id="RHEA-COMP:10636"/>
        <dbReference type="Rhea" id="RHEA-COMP:10637"/>
        <dbReference type="ChEBI" id="CHEBI:78442"/>
        <dbReference type="ChEBI" id="CHEBI:78531"/>
        <dbReference type="ChEBI" id="CHEBI:78597"/>
        <dbReference type="ChEBI" id="CHEBI:83561"/>
        <dbReference type="EC" id="2.3.2.6"/>
    </reaction>
</comment>
<sequence length="245" mass="27319">MLTLPFLDNDSPFPPPHIALEDPNGLLAYGADLSPGRLLSAYSQGIFPWFSDGEPILWWSPTPRAIIELDNFHISGSLKKLIRQQRYRVTLNHAFASVIDQCAHIPRLQYGQTSTWITKEMIAAYQALHDLGLAHSVEVWDNNELVGGLYGVAVGKVFCGESMFHCRPNTSKLALAFLVQHMQQHNGAFIDCQMPTEHLSSLGASSISRDAFIARLSENNQTLDREGYICSDYSSTWQANELCPP</sequence>
<dbReference type="PANTHER" id="PTHR30098:SF2">
    <property type="entry name" value="LEUCYL_PHENYLALANYL-TRNA--PROTEIN TRANSFERASE"/>
    <property type="match status" value="1"/>
</dbReference>
<keyword evidence="3 4" id="KW-0012">Acyltransferase</keyword>
<dbReference type="NCBIfam" id="TIGR00667">
    <property type="entry name" value="aat"/>
    <property type="match status" value="1"/>
</dbReference>
<accession>A0ABT5L1C5</accession>
<dbReference type="Pfam" id="PF03588">
    <property type="entry name" value="Leu_Phe_trans"/>
    <property type="match status" value="1"/>
</dbReference>
<protein>
    <recommendedName>
        <fullName evidence="4">Leucyl/phenylalanyl-tRNA--protein transferase</fullName>
        <ecNumber evidence="4">2.3.2.6</ecNumber>
    </recommendedName>
    <alternativeName>
        <fullName evidence="4">L/F-transferase</fullName>
    </alternativeName>
    <alternativeName>
        <fullName evidence="4">Leucyltransferase</fullName>
    </alternativeName>
    <alternativeName>
        <fullName evidence="4">Phenyalanyltransferase</fullName>
    </alternativeName>
</protein>
<dbReference type="Gene3D" id="3.30.70.3550">
    <property type="entry name" value="Leucyl/phenylalanyl-tRNA-protein transferase, N-terminal domain"/>
    <property type="match status" value="1"/>
</dbReference>
<dbReference type="InterPro" id="IPR004616">
    <property type="entry name" value="Leu/Phe-tRNA_Trfase"/>
</dbReference>
<dbReference type="Proteomes" id="UP001218788">
    <property type="component" value="Unassembled WGS sequence"/>
</dbReference>
<dbReference type="RefSeq" id="WP_273639808.1">
    <property type="nucleotide sequence ID" value="NZ_JAQQXP010000001.1"/>
</dbReference>
<proteinExistence type="inferred from homology"/>
<evidence type="ECO:0000313" key="5">
    <source>
        <dbReference type="EMBL" id="MDC8830851.1"/>
    </source>
</evidence>
<dbReference type="SUPFAM" id="SSF55729">
    <property type="entry name" value="Acyl-CoA N-acyltransferases (Nat)"/>
    <property type="match status" value="1"/>
</dbReference>
<evidence type="ECO:0000313" key="6">
    <source>
        <dbReference type="Proteomes" id="UP001218788"/>
    </source>
</evidence>
<comment type="similarity">
    <text evidence="4">Belongs to the L/F-transferase family.</text>
</comment>
<evidence type="ECO:0000256" key="2">
    <source>
        <dbReference type="ARBA" id="ARBA00022679"/>
    </source>
</evidence>
<comment type="caution">
    <text evidence="5">The sequence shown here is derived from an EMBL/GenBank/DDBJ whole genome shotgun (WGS) entry which is preliminary data.</text>
</comment>
<comment type="subcellular location">
    <subcellularLocation>
        <location evidence="4">Cytoplasm</location>
    </subcellularLocation>
</comment>
<evidence type="ECO:0000256" key="4">
    <source>
        <dbReference type="HAMAP-Rule" id="MF_00688"/>
    </source>
</evidence>
<comment type="catalytic activity">
    <reaction evidence="4">
        <text>N-terminal L-lysyl-[protein] + L-leucyl-tRNA(Leu) = N-terminal L-leucyl-L-lysyl-[protein] + tRNA(Leu) + H(+)</text>
        <dbReference type="Rhea" id="RHEA:12340"/>
        <dbReference type="Rhea" id="RHEA-COMP:9613"/>
        <dbReference type="Rhea" id="RHEA-COMP:9622"/>
        <dbReference type="Rhea" id="RHEA-COMP:12670"/>
        <dbReference type="Rhea" id="RHEA-COMP:12671"/>
        <dbReference type="ChEBI" id="CHEBI:15378"/>
        <dbReference type="ChEBI" id="CHEBI:65249"/>
        <dbReference type="ChEBI" id="CHEBI:78442"/>
        <dbReference type="ChEBI" id="CHEBI:78494"/>
        <dbReference type="ChEBI" id="CHEBI:133043"/>
        <dbReference type="EC" id="2.3.2.6"/>
    </reaction>
</comment>
<keyword evidence="1 4" id="KW-0963">Cytoplasm</keyword>
<evidence type="ECO:0000256" key="1">
    <source>
        <dbReference type="ARBA" id="ARBA00022490"/>
    </source>
</evidence>
<dbReference type="EMBL" id="JAQQXP010000001">
    <property type="protein sequence ID" value="MDC8830851.1"/>
    <property type="molecule type" value="Genomic_DNA"/>
</dbReference>
<dbReference type="GO" id="GO:0008914">
    <property type="term" value="F:leucyl-tRNA--protein transferase activity"/>
    <property type="evidence" value="ECO:0007669"/>
    <property type="project" value="UniProtKB-EC"/>
</dbReference>
<keyword evidence="2 4" id="KW-0808">Transferase</keyword>
<name>A0ABT5L1C5_9ALTE</name>
<comment type="catalytic activity">
    <reaction evidence="4">
        <text>N-terminal L-arginyl-[protein] + L-leucyl-tRNA(Leu) = N-terminal L-leucyl-L-arginyl-[protein] + tRNA(Leu) + H(+)</text>
        <dbReference type="Rhea" id="RHEA:50416"/>
        <dbReference type="Rhea" id="RHEA-COMP:9613"/>
        <dbReference type="Rhea" id="RHEA-COMP:9622"/>
        <dbReference type="Rhea" id="RHEA-COMP:12672"/>
        <dbReference type="Rhea" id="RHEA-COMP:12673"/>
        <dbReference type="ChEBI" id="CHEBI:15378"/>
        <dbReference type="ChEBI" id="CHEBI:64719"/>
        <dbReference type="ChEBI" id="CHEBI:78442"/>
        <dbReference type="ChEBI" id="CHEBI:78494"/>
        <dbReference type="ChEBI" id="CHEBI:133044"/>
        <dbReference type="EC" id="2.3.2.6"/>
    </reaction>
</comment>
<reference evidence="5 6" key="1">
    <citation type="submission" date="2022-10" db="EMBL/GenBank/DDBJ databases">
        <title>Alteromonas sp. chi3 Genome sequencing.</title>
        <authorList>
            <person name="Park S."/>
        </authorList>
    </citation>
    <scope>NUCLEOTIDE SEQUENCE [LARGE SCALE GENOMIC DNA]</scope>
    <source>
        <strain evidence="6">chi3</strain>
    </source>
</reference>
<comment type="function">
    <text evidence="4">Functions in the N-end rule pathway of protein degradation where it conjugates Leu, Phe and, less efficiently, Met from aminoacyl-tRNAs to the N-termini of proteins containing an N-terminal arginine or lysine.</text>
</comment>
<gene>
    <name evidence="4 5" type="primary">aat</name>
    <name evidence="5" type="ORF">OIK42_08770</name>
</gene>
<evidence type="ECO:0000256" key="3">
    <source>
        <dbReference type="ARBA" id="ARBA00023315"/>
    </source>
</evidence>
<dbReference type="Gene3D" id="3.40.630.70">
    <property type="entry name" value="Leucyl/phenylalanyl-tRNA-protein transferase, C-terminal domain"/>
    <property type="match status" value="1"/>
</dbReference>
<keyword evidence="6" id="KW-1185">Reference proteome</keyword>
<dbReference type="InterPro" id="IPR042203">
    <property type="entry name" value="Leu/Phe-tRNA_Trfase_C"/>
</dbReference>
<dbReference type="InterPro" id="IPR042221">
    <property type="entry name" value="Leu/Phe-tRNA_Trfase_N"/>
</dbReference>
<dbReference type="EC" id="2.3.2.6" evidence="4"/>
<dbReference type="HAMAP" id="MF_00688">
    <property type="entry name" value="Leu_Phe_trans"/>
    <property type="match status" value="1"/>
</dbReference>
<dbReference type="InterPro" id="IPR016181">
    <property type="entry name" value="Acyl_CoA_acyltransferase"/>
</dbReference>